<dbReference type="OMA" id="CVAYVRW"/>
<dbReference type="RefSeq" id="XP_020069944.1">
    <property type="nucleotide sequence ID" value="XM_020213750.1"/>
</dbReference>
<feature type="transmembrane region" description="Helical" evidence="3">
    <location>
        <begin position="118"/>
        <end position="142"/>
    </location>
</feature>
<dbReference type="Gene3D" id="1.20.1250.20">
    <property type="entry name" value="MFS general substrate transporter like domains"/>
    <property type="match status" value="2"/>
</dbReference>
<dbReference type="SUPFAM" id="SSF103473">
    <property type="entry name" value="MFS general substrate transporter"/>
    <property type="match status" value="1"/>
</dbReference>
<dbReference type="AlphaFoldDB" id="A0A0H5C2Q1"/>
<accession>A0A0H5C2Q1</accession>
<dbReference type="InterPro" id="IPR050327">
    <property type="entry name" value="Proton-linked_MCT"/>
</dbReference>
<feature type="transmembrane region" description="Helical" evidence="3">
    <location>
        <begin position="21"/>
        <end position="42"/>
    </location>
</feature>
<feature type="transmembrane region" description="Helical" evidence="3">
    <location>
        <begin position="273"/>
        <end position="293"/>
    </location>
</feature>
<feature type="transmembrane region" description="Helical" evidence="3">
    <location>
        <begin position="326"/>
        <end position="344"/>
    </location>
</feature>
<keyword evidence="3" id="KW-1133">Transmembrane helix</keyword>
<dbReference type="InterPro" id="IPR020846">
    <property type="entry name" value="MFS_dom"/>
</dbReference>
<feature type="transmembrane region" description="Helical" evidence="3">
    <location>
        <begin position="396"/>
        <end position="413"/>
    </location>
</feature>
<gene>
    <name evidence="5" type="ORF">BN1211_2349</name>
    <name evidence="6" type="ORF">CYBJADRAFT_163252</name>
</gene>
<name>A0A0H5C2Q1_CYBJN</name>
<dbReference type="Proteomes" id="UP000038830">
    <property type="component" value="Unassembled WGS sequence"/>
</dbReference>
<dbReference type="EMBL" id="CDQK01000003">
    <property type="protein sequence ID" value="CEP22081.1"/>
    <property type="molecule type" value="Genomic_DNA"/>
</dbReference>
<dbReference type="GeneID" id="30988146"/>
<comment type="subcellular location">
    <subcellularLocation>
        <location evidence="1">Membrane</location>
        <topology evidence="1">Multi-pass membrane protein</topology>
    </subcellularLocation>
</comment>
<feature type="transmembrane region" description="Helical" evidence="3">
    <location>
        <begin position="365"/>
        <end position="384"/>
    </location>
</feature>
<evidence type="ECO:0000256" key="1">
    <source>
        <dbReference type="ARBA" id="ARBA00004141"/>
    </source>
</evidence>
<evidence type="ECO:0000256" key="2">
    <source>
        <dbReference type="ARBA" id="ARBA00006727"/>
    </source>
</evidence>
<dbReference type="GO" id="GO:0022857">
    <property type="term" value="F:transmembrane transporter activity"/>
    <property type="evidence" value="ECO:0007669"/>
    <property type="project" value="InterPro"/>
</dbReference>
<feature type="transmembrane region" description="Helical" evidence="3">
    <location>
        <begin position="154"/>
        <end position="173"/>
    </location>
</feature>
<dbReference type="InterPro" id="IPR011701">
    <property type="entry name" value="MFS"/>
</dbReference>
<keyword evidence="3" id="KW-0812">Transmembrane</keyword>
<dbReference type="PROSITE" id="PS50850">
    <property type="entry name" value="MFS"/>
    <property type="match status" value="1"/>
</dbReference>
<feature type="transmembrane region" description="Helical" evidence="3">
    <location>
        <begin position="300"/>
        <end position="320"/>
    </location>
</feature>
<evidence type="ECO:0000256" key="3">
    <source>
        <dbReference type="SAM" id="Phobius"/>
    </source>
</evidence>
<evidence type="ECO:0000313" key="5">
    <source>
        <dbReference type="EMBL" id="CEP22081.1"/>
    </source>
</evidence>
<protein>
    <submittedName>
        <fullName evidence="6">MFS general substrate transporter</fullName>
    </submittedName>
</protein>
<dbReference type="EMBL" id="KV453933">
    <property type="protein sequence ID" value="ODV72905.1"/>
    <property type="molecule type" value="Genomic_DNA"/>
</dbReference>
<feature type="transmembrane region" description="Helical" evidence="3">
    <location>
        <begin position="62"/>
        <end position="82"/>
    </location>
</feature>
<feature type="transmembrane region" description="Helical" evidence="3">
    <location>
        <begin position="185"/>
        <end position="205"/>
    </location>
</feature>
<organism evidence="5 7">
    <name type="scientific">Cyberlindnera jadinii (strain ATCC 18201 / CBS 1600 / BCRC 20928 / JCM 3617 / NBRC 0987 / NRRL Y-1542)</name>
    <name type="common">Torula yeast</name>
    <name type="synonym">Candida utilis</name>
    <dbReference type="NCBI Taxonomy" id="983966"/>
    <lineage>
        <taxon>Eukaryota</taxon>
        <taxon>Fungi</taxon>
        <taxon>Dikarya</taxon>
        <taxon>Ascomycota</taxon>
        <taxon>Saccharomycotina</taxon>
        <taxon>Saccharomycetes</taxon>
        <taxon>Phaffomycetales</taxon>
        <taxon>Phaffomycetaceae</taxon>
        <taxon>Cyberlindnera</taxon>
    </lineage>
</organism>
<dbReference type="Pfam" id="PF07690">
    <property type="entry name" value="MFS_1"/>
    <property type="match status" value="1"/>
</dbReference>
<proteinExistence type="inferred from homology"/>
<reference evidence="5" key="1">
    <citation type="submission" date="2014-12" db="EMBL/GenBank/DDBJ databases">
        <authorList>
            <person name="Jaenicke S."/>
        </authorList>
    </citation>
    <scope>NUCLEOTIDE SEQUENCE [LARGE SCALE GENOMIC DNA]</scope>
    <source>
        <strain evidence="5">CBS1600</strain>
    </source>
</reference>
<reference evidence="6 8" key="3">
    <citation type="journal article" date="2016" name="Proc. Natl. Acad. Sci. U.S.A.">
        <title>Comparative genomics of biotechnologically important yeasts.</title>
        <authorList>
            <person name="Riley R."/>
            <person name="Haridas S."/>
            <person name="Wolfe K.H."/>
            <person name="Lopes M.R."/>
            <person name="Hittinger C.T."/>
            <person name="Goeker M."/>
            <person name="Salamov A.A."/>
            <person name="Wisecaver J.H."/>
            <person name="Long T.M."/>
            <person name="Calvey C.H."/>
            <person name="Aerts A.L."/>
            <person name="Barry K.W."/>
            <person name="Choi C."/>
            <person name="Clum A."/>
            <person name="Coughlan A.Y."/>
            <person name="Deshpande S."/>
            <person name="Douglass A.P."/>
            <person name="Hanson S.J."/>
            <person name="Klenk H.-P."/>
            <person name="LaButti K.M."/>
            <person name="Lapidus A."/>
            <person name="Lindquist E.A."/>
            <person name="Lipzen A.M."/>
            <person name="Meier-Kolthoff J.P."/>
            <person name="Ohm R.A."/>
            <person name="Otillar R.P."/>
            <person name="Pangilinan J.L."/>
            <person name="Peng Y."/>
            <person name="Rokas A."/>
            <person name="Rosa C.A."/>
            <person name="Scheuner C."/>
            <person name="Sibirny A.A."/>
            <person name="Slot J.C."/>
            <person name="Stielow J.B."/>
            <person name="Sun H."/>
            <person name="Kurtzman C.P."/>
            <person name="Blackwell M."/>
            <person name="Grigoriev I.V."/>
            <person name="Jeffries T.W."/>
        </authorList>
    </citation>
    <scope>NUCLEOTIDE SEQUENCE [LARGE SCALE GENOMIC DNA]</scope>
    <source>
        <strain evidence="8">ATCC 18201 / CBS 1600 / BCRC 20928 / JCM 3617 / NBRC 0987 / NRRL Y-1542</strain>
        <strain evidence="6">NRRL Y-1542</strain>
    </source>
</reference>
<dbReference type="GO" id="GO:0016787">
    <property type="term" value="F:hydrolase activity"/>
    <property type="evidence" value="ECO:0007669"/>
    <property type="project" value="UniProtKB-KW"/>
</dbReference>
<keyword evidence="8" id="KW-1185">Reference proteome</keyword>
<sequence>MSQQSTMLAAFIPQVPPQYQAIAIVIAGFVANFVVFGIGFTFGVFQEFYTSDKGPLVNTSHAVVSMIGTTATATTYCCAIFFNTAMNYLKSPQVVMFIGAMLMSLGLLAASFCQADNAYQFILSQGLLFGIGASFTYIPPVVCAPPFFTRHRGVALGILFSGTGAGALVLGPITRTLISHLGWRWSLRILAFISIVMTGGSSVLVNQHSSLQSANPTSSLKKVFDVRLMSVDPISLYTQLFAGFFQSAGYLISLNYMSTYGETLGFSATQGTVFIAVNNGINATFKVILGFLADRYIGRLNMIIICNLMSTLCVLVFWLISLRGTFIAFVVLYGVFSGAIISLLPTCLSEIFGIKNYKSMSGLMYFFRGIGNFLGSPIAGLLISTGGLPTDHQNCIIYNGCLLAVSTFLLALLKVRVRKTVEEEE</sequence>
<feature type="domain" description="Major facilitator superfamily (MFS) profile" evidence="4">
    <location>
        <begin position="20"/>
        <end position="418"/>
    </location>
</feature>
<evidence type="ECO:0000313" key="7">
    <source>
        <dbReference type="Proteomes" id="UP000038830"/>
    </source>
</evidence>
<keyword evidence="3" id="KW-0472">Membrane</keyword>
<dbReference type="PANTHER" id="PTHR11360">
    <property type="entry name" value="MONOCARBOXYLATE TRANSPORTER"/>
    <property type="match status" value="1"/>
</dbReference>
<evidence type="ECO:0000313" key="6">
    <source>
        <dbReference type="EMBL" id="ODV72905.1"/>
    </source>
</evidence>
<feature type="transmembrane region" description="Helical" evidence="3">
    <location>
        <begin position="234"/>
        <end position="253"/>
    </location>
</feature>
<reference evidence="7" key="2">
    <citation type="journal article" date="2015" name="J. Biotechnol.">
        <title>The structure of the Cyberlindnera jadinii genome and its relation to Candida utilis analyzed by the occurrence of single nucleotide polymorphisms.</title>
        <authorList>
            <person name="Rupp O."/>
            <person name="Brinkrolf K."/>
            <person name="Buerth C."/>
            <person name="Kunigo M."/>
            <person name="Schneider J."/>
            <person name="Jaenicke S."/>
            <person name="Goesmann A."/>
            <person name="Puehler A."/>
            <person name="Jaeger K.-E."/>
            <person name="Ernst J.F."/>
        </authorList>
    </citation>
    <scope>NUCLEOTIDE SEQUENCE [LARGE SCALE GENOMIC DNA]</scope>
    <source>
        <strain evidence="7">ATCC 18201 / CBS 1600 / BCRC 20928 / JCM 3617 / NBRC 0987 / NRRL Y-1542</strain>
    </source>
</reference>
<accession>A0A1E4S0B7</accession>
<dbReference type="PANTHER" id="PTHR11360:SF284">
    <property type="entry name" value="EG:103B4.3 PROTEIN-RELATED"/>
    <property type="match status" value="1"/>
</dbReference>
<evidence type="ECO:0000259" key="4">
    <source>
        <dbReference type="PROSITE" id="PS50850"/>
    </source>
</evidence>
<feature type="transmembrane region" description="Helical" evidence="3">
    <location>
        <begin position="94"/>
        <end position="112"/>
    </location>
</feature>
<keyword evidence="5" id="KW-0378">Hydrolase</keyword>
<dbReference type="OrthoDB" id="410267at2759"/>
<comment type="similarity">
    <text evidence="2">Belongs to the major facilitator superfamily. Monocarboxylate porter (TC 2.A.1.13) family.</text>
</comment>
<evidence type="ECO:0000313" key="8">
    <source>
        <dbReference type="Proteomes" id="UP000094389"/>
    </source>
</evidence>
<dbReference type="GO" id="GO:0016020">
    <property type="term" value="C:membrane"/>
    <property type="evidence" value="ECO:0007669"/>
    <property type="project" value="UniProtKB-SubCell"/>
</dbReference>
<dbReference type="Proteomes" id="UP000094389">
    <property type="component" value="Unassembled WGS sequence"/>
</dbReference>
<dbReference type="InterPro" id="IPR036259">
    <property type="entry name" value="MFS_trans_sf"/>
</dbReference>